<dbReference type="InterPro" id="IPR021714">
    <property type="entry name" value="URB1_N"/>
</dbReference>
<dbReference type="PANTHER" id="PTHR13500">
    <property type="entry name" value="NUCLEOLAR PRERIBOSOMAL-ASSOCIATED PROTEIN 1"/>
    <property type="match status" value="1"/>
</dbReference>
<keyword evidence="1" id="KW-0175">Coiled coil</keyword>
<comment type="caution">
    <text evidence="4">The sequence shown here is derived from an EMBL/GenBank/DDBJ whole genome shotgun (WGS) entry which is preliminary data.</text>
</comment>
<feature type="region of interest" description="Disordered" evidence="2">
    <location>
        <begin position="1"/>
        <end position="68"/>
    </location>
</feature>
<evidence type="ECO:0000256" key="1">
    <source>
        <dbReference type="SAM" id="Coils"/>
    </source>
</evidence>
<accession>A0ABP0KPF4</accession>
<feature type="region of interest" description="Disordered" evidence="2">
    <location>
        <begin position="80"/>
        <end position="117"/>
    </location>
</feature>
<proteinExistence type="predicted"/>
<dbReference type="Proteomes" id="UP001642484">
    <property type="component" value="Unassembled WGS sequence"/>
</dbReference>
<evidence type="ECO:0000259" key="3">
    <source>
        <dbReference type="Pfam" id="PF11707"/>
    </source>
</evidence>
<feature type="compositionally biased region" description="Polar residues" evidence="2">
    <location>
        <begin position="703"/>
        <end position="712"/>
    </location>
</feature>
<dbReference type="InterPro" id="IPR016024">
    <property type="entry name" value="ARM-type_fold"/>
</dbReference>
<dbReference type="Pfam" id="PF11707">
    <property type="entry name" value="Npa1"/>
    <property type="match status" value="1"/>
</dbReference>
<dbReference type="InterPro" id="IPR039844">
    <property type="entry name" value="URB1"/>
</dbReference>
<sequence>MLSIAEEPDEAFKSPMAEETPLNPFEDDEPDEPFEHLSGRRATAVSFAPPTRARVNSRNPFGEDAWEEASLGSEDLPAGHMDSGGGCSFGRASGGILPLPEMSEESSSESKAAERRAAVNAISDEKAAAAVEEAEEAKAEVQRLRRALISEEQACAEARADRAELEVAASGSDASDSARLRLLLSEEKAKSRALGEKALRSERHRQKLLEEMVQDGQVDVELVSLAKAVGRTVKAISAISQEASAGRGGQKQTAEAALAGLCAELRSGQVNLLNEYVQMSPQCAELFTLWENQESGDGNRLVTLVIETLACVLEGKFDEGARTAKTRHGVAAKVLSEHLQLLYRYLGTERDQLLKVCLRLLAGVSSTSQALSAQLLRSFNFGFDGFGRLSGRRYHVSKKDKGRADVGKVDVRSYFSSFAMSFLRWKDPAMTSSALGIKDLVGGVLRGLSQDPPEQALGVVRDILELVVRLRQLPRQAKVFFFNAFALRNLCSLLGSEHKEVSASASELLKEVCCSTQLFPPHKEELLLDICLELRPHEPQQDLVIAVLRSHPALHLQFCSRLKLPLQPRFSRGWLLNVRFLRTLLEMDVSSVRSEALTLIGSEKTEAIQELRLSWIQEALVPKAMQKTLITQALLQKNAVVQLGALQLLIAALDRLQRAFSFSGWETAEREELLQRTQQQLPELNTFLLLWQRLSKEEASFDLKQQGSTSKRAQPLPEGEDGLEAEAPQEENGEGEALQVTPEEVAKWLGLKGVDLPPHLVFTSWCKSVQRYLEVLPQSALDIKFDWSKLLSAVAAPILDSKGAPCFERALACVSCVAPAMRARAESMQLSKSQRSWLETLLRLRSADVCTELRQECTEQTVEFLLGRGLLGSDEKLEIKLLLTALEKRPQCVGFLGQVLQALFARPGYFMSLVEAPSLLPVALLQHLTRRDPQSLALPGNAPAEQRLKMATACSKMVKQFLLLMATSLPETAKPLLSVVRGIGEWRAGSVSTPEEQAKETVEGEGPQNGIEEIRQQLLEKLQSKKRKRDEDPPVEAVADSAQVDIADEVLNTMVSLRSKAVDTHKQRFLELDANQRLSVLHGLVKTPCPAIPKVICWDRMALVRLALTTELLQFRTPELDSGLTLPMVSLFQQLSWIHPQIRKALALQLSWLSGKPAAVLRLAAALAPEPLVALDGAQTVTAASLQPLPPEDSLRCLFASNHAPVLEKLVIAALEEEEGGAFRCGLRANGELALIIFDTVSVTRHFPNVWAPQALAASGLSLT</sequence>
<evidence type="ECO:0000313" key="4">
    <source>
        <dbReference type="EMBL" id="CAK9028769.1"/>
    </source>
</evidence>
<feature type="domain" description="URB1 N-terminal" evidence="3">
    <location>
        <begin position="283"/>
        <end position="575"/>
    </location>
</feature>
<keyword evidence="5" id="KW-1185">Reference proteome</keyword>
<organism evidence="4 5">
    <name type="scientific">Durusdinium trenchii</name>
    <dbReference type="NCBI Taxonomy" id="1381693"/>
    <lineage>
        <taxon>Eukaryota</taxon>
        <taxon>Sar</taxon>
        <taxon>Alveolata</taxon>
        <taxon>Dinophyceae</taxon>
        <taxon>Suessiales</taxon>
        <taxon>Symbiodiniaceae</taxon>
        <taxon>Durusdinium</taxon>
    </lineage>
</organism>
<evidence type="ECO:0000313" key="5">
    <source>
        <dbReference type="Proteomes" id="UP001642484"/>
    </source>
</evidence>
<gene>
    <name evidence="4" type="ORF">CCMP2556_LOCUS17231</name>
</gene>
<feature type="coiled-coil region" evidence="1">
    <location>
        <begin position="120"/>
        <end position="168"/>
    </location>
</feature>
<protein>
    <recommendedName>
        <fullName evidence="3">URB1 N-terminal domain-containing protein</fullName>
    </recommendedName>
</protein>
<feature type="region of interest" description="Disordered" evidence="2">
    <location>
        <begin position="990"/>
        <end position="1010"/>
    </location>
</feature>
<dbReference type="SUPFAM" id="SSF48371">
    <property type="entry name" value="ARM repeat"/>
    <property type="match status" value="1"/>
</dbReference>
<name>A0ABP0KPF4_9DINO</name>
<feature type="region of interest" description="Disordered" evidence="2">
    <location>
        <begin position="702"/>
        <end position="736"/>
    </location>
</feature>
<reference evidence="4 5" key="1">
    <citation type="submission" date="2024-02" db="EMBL/GenBank/DDBJ databases">
        <authorList>
            <person name="Chen Y."/>
            <person name="Shah S."/>
            <person name="Dougan E. K."/>
            <person name="Thang M."/>
            <person name="Chan C."/>
        </authorList>
    </citation>
    <scope>NUCLEOTIDE SEQUENCE [LARGE SCALE GENOMIC DNA]</scope>
</reference>
<dbReference type="PANTHER" id="PTHR13500:SF0">
    <property type="entry name" value="NUCLEOLAR PRE-RIBOSOMAL-ASSOCIATED PROTEIN 1"/>
    <property type="match status" value="1"/>
</dbReference>
<feature type="compositionally biased region" description="Acidic residues" evidence="2">
    <location>
        <begin position="718"/>
        <end position="734"/>
    </location>
</feature>
<evidence type="ECO:0000256" key="2">
    <source>
        <dbReference type="SAM" id="MobiDB-lite"/>
    </source>
</evidence>
<dbReference type="EMBL" id="CAXAMN010009446">
    <property type="protein sequence ID" value="CAK9028769.1"/>
    <property type="molecule type" value="Genomic_DNA"/>
</dbReference>